<proteinExistence type="predicted"/>
<reference evidence="2 3" key="1">
    <citation type="journal article" date="2006" name="J. Bacteriol.">
        <title>Comparative genomic analysis of three strains of Ehrlichia ruminantium reveals an active process of genome size plasticity.</title>
        <authorList>
            <person name="Frutos R."/>
            <person name="Viari A."/>
            <person name="Ferraz C."/>
            <person name="Morgat A."/>
            <person name="Eychenie S."/>
            <person name="Kandassami Y."/>
            <person name="Chantal I."/>
            <person name="Bensaid A."/>
            <person name="Coissac E."/>
            <person name="Vachiery N."/>
            <person name="Demaille J."/>
            <person name="Martinez D."/>
        </authorList>
    </citation>
    <scope>NUCLEOTIDE SEQUENCE [LARGE SCALE GENOMIC DNA]</scope>
    <source>
        <strain evidence="2 3">Welgevonden</strain>
    </source>
</reference>
<evidence type="ECO:0000313" key="2">
    <source>
        <dbReference type="EMBL" id="CAI27418.1"/>
    </source>
</evidence>
<dbReference type="HOGENOM" id="CLU_078984_0_0_5"/>
<evidence type="ECO:0000259" key="1">
    <source>
        <dbReference type="Pfam" id="PF01617"/>
    </source>
</evidence>
<dbReference type="SUPFAM" id="SSF56925">
    <property type="entry name" value="OMPA-like"/>
    <property type="match status" value="1"/>
</dbReference>
<dbReference type="Proteomes" id="UP000001021">
    <property type="component" value="Chromosome"/>
</dbReference>
<evidence type="ECO:0000313" key="3">
    <source>
        <dbReference type="Proteomes" id="UP000001021"/>
    </source>
</evidence>
<keyword evidence="3" id="KW-1185">Reference proteome</keyword>
<organism evidence="2 3">
    <name type="scientific">Ehrlichia ruminantium (strain Welgevonden)</name>
    <dbReference type="NCBI Taxonomy" id="254945"/>
    <lineage>
        <taxon>Bacteria</taxon>
        <taxon>Pseudomonadati</taxon>
        <taxon>Pseudomonadota</taxon>
        <taxon>Alphaproteobacteria</taxon>
        <taxon>Rickettsiales</taxon>
        <taxon>Anaplasmataceae</taxon>
        <taxon>Ehrlichia</taxon>
    </lineage>
</organism>
<dbReference type="EMBL" id="CR925678">
    <property type="protein sequence ID" value="CAI27418.1"/>
    <property type="molecule type" value="Genomic_DNA"/>
</dbReference>
<gene>
    <name evidence="2" type="ordered locus">ERWE_CDS_09240</name>
</gene>
<sequence>MLFFTYFIILKLFIIFYKRFINMNYKKILVRSALISLMSFLPYQSFAEPVSSNNIGNENAKEGFYISAKYNPSIPHFRKFSAEETPVYGKDSPTKKVFGLKKEGSITKYSDFTRTDISFEGQNNFISGFSGSIGYIMDGPRVEIEAAYQKFNPKNPANETDTSDYYKHYGLSRAEAMADKKYVVLTNNGVTFSSLMFNACYDITAEGVPFIPYACAGIGADLISIFDDINLKFAYQGKIGISYPITPEISAFIGGYYHGVIGNKYNKVPVKLPVTLIDAPQSTSASVTLDAGYFGGELGVRFTF</sequence>
<accession>A0A0H3M115</accession>
<dbReference type="InterPro" id="IPR011250">
    <property type="entry name" value="OMP/PagP_B-barrel"/>
</dbReference>
<dbReference type="eggNOG" id="COG3637">
    <property type="taxonomic scope" value="Bacteria"/>
</dbReference>
<dbReference type="Gene3D" id="2.40.160.20">
    <property type="match status" value="1"/>
</dbReference>
<dbReference type="AlphaFoldDB" id="A0A0H3M115"/>
<name>A0A0H3M115_EHRRW</name>
<protein>
    <submittedName>
        <fullName evidence="2">Map1-related protein</fullName>
    </submittedName>
</protein>
<dbReference type="KEGG" id="erw:ERWE_CDS_09240"/>
<feature type="domain" description="Msp4/OMP-like" evidence="1">
    <location>
        <begin position="60"/>
        <end position="304"/>
    </location>
</feature>
<dbReference type="InterPro" id="IPR002566">
    <property type="entry name" value="Msp4_OMP-like"/>
</dbReference>
<dbReference type="Pfam" id="PF01617">
    <property type="entry name" value="Surface_Ag_2"/>
    <property type="match status" value="1"/>
</dbReference>